<accession>A0A2P6TF14</accession>
<name>A0A2P6TF14_CHLSO</name>
<dbReference type="AlphaFoldDB" id="A0A2P6TF14"/>
<gene>
    <name evidence="1" type="ORF">C2E21_8301</name>
</gene>
<keyword evidence="2" id="KW-1185">Reference proteome</keyword>
<dbReference type="EMBL" id="LHPG02000019">
    <property type="protein sequence ID" value="PRW32562.1"/>
    <property type="molecule type" value="Genomic_DNA"/>
</dbReference>
<dbReference type="Proteomes" id="UP000239899">
    <property type="component" value="Unassembled WGS sequence"/>
</dbReference>
<proteinExistence type="predicted"/>
<protein>
    <submittedName>
        <fullName evidence="1">Alanine acetyltransferase</fullName>
    </submittedName>
</protein>
<sequence>MDTELAKPPRSVHMMLKDKAAWVELQIGPEDEQFDGYPDLGIEEWHKKHGLLVE</sequence>
<dbReference type="OrthoDB" id="406544at2759"/>
<organism evidence="1 2">
    <name type="scientific">Chlorella sorokiniana</name>
    <name type="common">Freshwater green alga</name>
    <dbReference type="NCBI Taxonomy" id="3076"/>
    <lineage>
        <taxon>Eukaryota</taxon>
        <taxon>Viridiplantae</taxon>
        <taxon>Chlorophyta</taxon>
        <taxon>core chlorophytes</taxon>
        <taxon>Trebouxiophyceae</taxon>
        <taxon>Chlorellales</taxon>
        <taxon>Chlorellaceae</taxon>
        <taxon>Chlorella clade</taxon>
        <taxon>Chlorella</taxon>
    </lineage>
</organism>
<comment type="caution">
    <text evidence="1">The sequence shown here is derived from an EMBL/GenBank/DDBJ whole genome shotgun (WGS) entry which is preliminary data.</text>
</comment>
<evidence type="ECO:0000313" key="2">
    <source>
        <dbReference type="Proteomes" id="UP000239899"/>
    </source>
</evidence>
<evidence type="ECO:0000313" key="1">
    <source>
        <dbReference type="EMBL" id="PRW32562.1"/>
    </source>
</evidence>
<reference evidence="1 2" key="1">
    <citation type="journal article" date="2018" name="Plant J.">
        <title>Genome sequences of Chlorella sorokiniana UTEX 1602 and Micractinium conductrix SAG 241.80: implications to maltose excretion by a green alga.</title>
        <authorList>
            <person name="Arriola M.B."/>
            <person name="Velmurugan N."/>
            <person name="Zhang Y."/>
            <person name="Plunkett M.H."/>
            <person name="Hondzo H."/>
            <person name="Barney B.M."/>
        </authorList>
    </citation>
    <scope>NUCLEOTIDE SEQUENCE [LARGE SCALE GENOMIC DNA]</scope>
    <source>
        <strain evidence="2">UTEX 1602</strain>
    </source>
</reference>
<dbReference type="GO" id="GO:0016740">
    <property type="term" value="F:transferase activity"/>
    <property type="evidence" value="ECO:0007669"/>
    <property type="project" value="UniProtKB-KW"/>
</dbReference>